<dbReference type="Proteomes" id="UP000061432">
    <property type="component" value="Chromosome"/>
</dbReference>
<sequence length="100" mass="10224">MSPGNHPAAAGAGTVSTRLANPTAPGYESATERRIAGPVGAAIAQLVEHLIRNEGVGGSNPSCGTIIFEQLARGLAPGALRIFLRWRTGAKAVLPCTFST</sequence>
<dbReference type="STRING" id="270351.Maq22A_c15180"/>
<name>A0A0C6FCH0_9HYPH</name>
<evidence type="ECO:0000313" key="2">
    <source>
        <dbReference type="EMBL" id="BAQ46198.1"/>
    </source>
</evidence>
<reference evidence="2 3" key="1">
    <citation type="journal article" date="2015" name="Genome Announc.">
        <title>Complete Genome Sequence of Methylobacterium aquaticum Strain 22A, Isolated from Racomitrium japonicum Moss.</title>
        <authorList>
            <person name="Tani A."/>
            <person name="Ogura Y."/>
            <person name="Hayashi T."/>
            <person name="Kimbara K."/>
        </authorList>
    </citation>
    <scope>NUCLEOTIDE SEQUENCE [LARGE SCALE GENOMIC DNA]</scope>
    <source>
        <strain evidence="2 3">MA-22A</strain>
    </source>
</reference>
<dbReference type="KEGG" id="maqu:Maq22A_c15180"/>
<dbReference type="AlphaFoldDB" id="A0A0C6FCH0"/>
<reference evidence="3" key="2">
    <citation type="submission" date="2015-01" db="EMBL/GenBank/DDBJ databases">
        <title>Complete genome sequence of Methylobacterium aquaticum strain 22A.</title>
        <authorList>
            <person name="Tani A."/>
            <person name="Ogura Y."/>
            <person name="Hayashi T."/>
        </authorList>
    </citation>
    <scope>NUCLEOTIDE SEQUENCE [LARGE SCALE GENOMIC DNA]</scope>
    <source>
        <strain evidence="3">MA-22A</strain>
    </source>
</reference>
<accession>A0A0C6FCH0</accession>
<proteinExistence type="predicted"/>
<organism evidence="2 3">
    <name type="scientific">Methylobacterium aquaticum</name>
    <dbReference type="NCBI Taxonomy" id="270351"/>
    <lineage>
        <taxon>Bacteria</taxon>
        <taxon>Pseudomonadati</taxon>
        <taxon>Pseudomonadota</taxon>
        <taxon>Alphaproteobacteria</taxon>
        <taxon>Hyphomicrobiales</taxon>
        <taxon>Methylobacteriaceae</taxon>
        <taxon>Methylobacterium</taxon>
    </lineage>
</organism>
<evidence type="ECO:0000256" key="1">
    <source>
        <dbReference type="SAM" id="MobiDB-lite"/>
    </source>
</evidence>
<evidence type="ECO:0000313" key="3">
    <source>
        <dbReference type="Proteomes" id="UP000061432"/>
    </source>
</evidence>
<protein>
    <submittedName>
        <fullName evidence="2">Uncharacterized protein</fullName>
    </submittedName>
</protein>
<dbReference type="AntiFam" id="ANF00010">
    <property type="entry name" value="tRNA translation"/>
</dbReference>
<feature type="region of interest" description="Disordered" evidence="1">
    <location>
        <begin position="1"/>
        <end position="32"/>
    </location>
</feature>
<dbReference type="EMBL" id="AP014704">
    <property type="protein sequence ID" value="BAQ46198.1"/>
    <property type="molecule type" value="Genomic_DNA"/>
</dbReference>
<gene>
    <name evidence="2" type="ORF">Maq22A_c15180</name>
</gene>